<evidence type="ECO:0000256" key="8">
    <source>
        <dbReference type="ARBA" id="ARBA00022786"/>
    </source>
</evidence>
<dbReference type="Pfam" id="PF13920">
    <property type="entry name" value="zf-C3HC4_3"/>
    <property type="match status" value="1"/>
</dbReference>
<dbReference type="Pfam" id="PF26192">
    <property type="entry name" value="RNF157-like_N"/>
    <property type="match status" value="1"/>
</dbReference>
<evidence type="ECO:0000256" key="1">
    <source>
        <dbReference type="ARBA" id="ARBA00000900"/>
    </source>
</evidence>
<evidence type="ECO:0000256" key="5">
    <source>
        <dbReference type="ARBA" id="ARBA00022707"/>
    </source>
</evidence>
<evidence type="ECO:0000256" key="7">
    <source>
        <dbReference type="ARBA" id="ARBA00022771"/>
    </source>
</evidence>
<evidence type="ECO:0000256" key="10">
    <source>
        <dbReference type="ARBA" id="ARBA00023288"/>
    </source>
</evidence>
<dbReference type="InterPro" id="IPR013083">
    <property type="entry name" value="Znf_RING/FYVE/PHD"/>
</dbReference>
<evidence type="ECO:0000256" key="2">
    <source>
        <dbReference type="ARBA" id="ARBA00004906"/>
    </source>
</evidence>
<comment type="catalytic activity">
    <reaction evidence="1">
        <text>S-ubiquitinyl-[E2 ubiquitin-conjugating enzyme]-L-cysteine + [acceptor protein]-L-lysine = [E2 ubiquitin-conjugating enzyme]-L-cysteine + N(6)-ubiquitinyl-[acceptor protein]-L-lysine.</text>
        <dbReference type="EC" id="2.3.2.27"/>
    </reaction>
</comment>
<evidence type="ECO:0000256" key="12">
    <source>
        <dbReference type="PROSITE-ProRule" id="PRU00175"/>
    </source>
</evidence>
<dbReference type="InterPro" id="IPR045194">
    <property type="entry name" value="MGRN1/RNF157-like"/>
</dbReference>
<dbReference type="PROSITE" id="PS50089">
    <property type="entry name" value="ZF_RING_2"/>
    <property type="match status" value="1"/>
</dbReference>
<reference evidence="14" key="1">
    <citation type="submission" date="2020-07" db="EMBL/GenBank/DDBJ databases">
        <authorList>
            <person name="Lin J."/>
        </authorList>
    </citation>
    <scope>NUCLEOTIDE SEQUENCE</scope>
</reference>
<dbReference type="EMBL" id="LR862129">
    <property type="protein sequence ID" value="CAD1817096.1"/>
    <property type="molecule type" value="Genomic_DNA"/>
</dbReference>
<evidence type="ECO:0000256" key="11">
    <source>
        <dbReference type="ARBA" id="ARBA00025721"/>
    </source>
</evidence>
<keyword evidence="4" id="KW-0808">Transferase</keyword>
<dbReference type="PANTHER" id="PTHR22996:SF4">
    <property type="entry name" value="E3 UBIQUITIN-PROTEIN LIGASE LUL4-RELATED"/>
    <property type="match status" value="1"/>
</dbReference>
<comment type="pathway">
    <text evidence="2">Protein modification; protein ubiquitination.</text>
</comment>
<keyword evidence="7 12" id="KW-0863">Zinc-finger</keyword>
<proteinExistence type="inferred from homology"/>
<dbReference type="SMART" id="SM00184">
    <property type="entry name" value="RING"/>
    <property type="match status" value="1"/>
</dbReference>
<keyword evidence="10" id="KW-0449">Lipoprotein</keyword>
<evidence type="ECO:0000313" key="14">
    <source>
        <dbReference type="EMBL" id="CAD1817096.1"/>
    </source>
</evidence>
<dbReference type="GO" id="GO:0061630">
    <property type="term" value="F:ubiquitin protein ligase activity"/>
    <property type="evidence" value="ECO:0007669"/>
    <property type="project" value="UniProtKB-EC"/>
</dbReference>
<dbReference type="SUPFAM" id="SSF57850">
    <property type="entry name" value="RING/U-box"/>
    <property type="match status" value="1"/>
</dbReference>
<organism evidence="14">
    <name type="scientific">Ananas comosus var. bracteatus</name>
    <name type="common">red pineapple</name>
    <dbReference type="NCBI Taxonomy" id="296719"/>
    <lineage>
        <taxon>Eukaryota</taxon>
        <taxon>Viridiplantae</taxon>
        <taxon>Streptophyta</taxon>
        <taxon>Embryophyta</taxon>
        <taxon>Tracheophyta</taxon>
        <taxon>Spermatophyta</taxon>
        <taxon>Magnoliopsida</taxon>
        <taxon>Liliopsida</taxon>
        <taxon>Poales</taxon>
        <taxon>Bromeliaceae</taxon>
        <taxon>Bromelioideae</taxon>
        <taxon>Ananas</taxon>
    </lineage>
</organism>
<gene>
    <name evidence="14" type="ORF">CB5_LOCUS307</name>
</gene>
<evidence type="ECO:0000256" key="9">
    <source>
        <dbReference type="ARBA" id="ARBA00022833"/>
    </source>
</evidence>
<dbReference type="Gene3D" id="3.30.40.10">
    <property type="entry name" value="Zinc/RING finger domain, C3HC4 (zinc finger)"/>
    <property type="match status" value="1"/>
</dbReference>
<keyword evidence="5" id="KW-0519">Myristate</keyword>
<dbReference type="GO" id="GO:0008270">
    <property type="term" value="F:zinc ion binding"/>
    <property type="evidence" value="ECO:0007669"/>
    <property type="project" value="UniProtKB-KW"/>
</dbReference>
<dbReference type="InterPro" id="IPR045195">
    <property type="entry name" value="LOG2-like_mRING_C3HC5"/>
</dbReference>
<evidence type="ECO:0000256" key="4">
    <source>
        <dbReference type="ARBA" id="ARBA00022679"/>
    </source>
</evidence>
<evidence type="ECO:0000256" key="6">
    <source>
        <dbReference type="ARBA" id="ARBA00022723"/>
    </source>
</evidence>
<keyword evidence="8" id="KW-0833">Ubl conjugation pathway</keyword>
<sequence>MSLPQSHYELEDDGRVATRDANGSADLLIKTEPSFLSFADSFTIFYFAKEERNCSFSQVYPDMGVPVKIPFRQGLAQRFRQPPGSGIDLGFFELNELSKPLNGDIFPLVIYAEAYPSTLQKDELTSQSTIATCAQITQAVVEKANDGAFQVKVQNQILWVDGERYELQEIFGLCASSAESEVSVDNSDTECVICMSEPKDTAVLPCRHMCMCRECAKALRLQSNKCPICRQPIETILEIQVAE</sequence>
<dbReference type="InterPro" id="IPR058981">
    <property type="entry name" value="MGRN1/RNF157-like_N"/>
</dbReference>
<dbReference type="InterPro" id="IPR001841">
    <property type="entry name" value="Znf_RING"/>
</dbReference>
<dbReference type="FunFam" id="3.30.40.10:FF:000115">
    <property type="entry name" value="probable E3 ubiquitin-protein ligase LOG2"/>
    <property type="match status" value="1"/>
</dbReference>
<keyword evidence="6" id="KW-0479">Metal-binding</keyword>
<keyword evidence="9" id="KW-0862">Zinc</keyword>
<evidence type="ECO:0000256" key="3">
    <source>
        <dbReference type="ARBA" id="ARBA00012483"/>
    </source>
</evidence>
<comment type="similarity">
    <text evidence="11">Belongs to the RING-type zinc finger family. LOG2 subfamily.</text>
</comment>
<evidence type="ECO:0000259" key="13">
    <source>
        <dbReference type="PROSITE" id="PS50089"/>
    </source>
</evidence>
<name>A0A6V7NFJ4_ANACO</name>
<dbReference type="CDD" id="cd16789">
    <property type="entry name" value="mRING-HC-C3HC5_MGRN1-like"/>
    <property type="match status" value="1"/>
</dbReference>
<dbReference type="AlphaFoldDB" id="A0A6V7NFJ4"/>
<dbReference type="GO" id="GO:0016567">
    <property type="term" value="P:protein ubiquitination"/>
    <property type="evidence" value="ECO:0007669"/>
    <property type="project" value="TreeGrafter"/>
</dbReference>
<dbReference type="PANTHER" id="PTHR22996">
    <property type="entry name" value="MAHOGUNIN"/>
    <property type="match status" value="1"/>
</dbReference>
<accession>A0A6V7NFJ4</accession>
<protein>
    <recommendedName>
        <fullName evidence="3">RING-type E3 ubiquitin transferase</fullName>
        <ecNumber evidence="3">2.3.2.27</ecNumber>
    </recommendedName>
</protein>
<dbReference type="EC" id="2.3.2.27" evidence="3"/>
<feature type="domain" description="RING-type" evidence="13">
    <location>
        <begin position="191"/>
        <end position="230"/>
    </location>
</feature>